<dbReference type="Proteomes" id="UP000315914">
    <property type="component" value="Unassembled WGS sequence"/>
</dbReference>
<evidence type="ECO:0000313" key="3">
    <source>
        <dbReference type="Proteomes" id="UP000315914"/>
    </source>
</evidence>
<evidence type="ECO:0000256" key="1">
    <source>
        <dbReference type="SAM" id="SignalP"/>
    </source>
</evidence>
<gene>
    <name evidence="2" type="ORF">FBZ95_101557</name>
</gene>
<organism evidence="2 3">
    <name type="scientific">Bradyrhizobium sacchari</name>
    <dbReference type="NCBI Taxonomy" id="1399419"/>
    <lineage>
        <taxon>Bacteria</taxon>
        <taxon>Pseudomonadati</taxon>
        <taxon>Pseudomonadota</taxon>
        <taxon>Alphaproteobacteria</taxon>
        <taxon>Hyphomicrobiales</taxon>
        <taxon>Nitrobacteraceae</taxon>
        <taxon>Bradyrhizobium</taxon>
    </lineage>
</organism>
<name>A0A560J7A1_9BRAD</name>
<proteinExistence type="predicted"/>
<reference evidence="2 3" key="1">
    <citation type="submission" date="2019-06" db="EMBL/GenBank/DDBJ databases">
        <title>Genomic Encyclopedia of Type Strains, Phase IV (KMG-V): Genome sequencing to study the core and pangenomes of soil and plant-associated prokaryotes.</title>
        <authorList>
            <person name="Whitman W."/>
        </authorList>
    </citation>
    <scope>NUCLEOTIDE SEQUENCE [LARGE SCALE GENOMIC DNA]</scope>
    <source>
        <strain evidence="2 3">BR 10556</strain>
    </source>
</reference>
<feature type="chain" id="PRO_5021929036" evidence="1">
    <location>
        <begin position="18"/>
        <end position="35"/>
    </location>
</feature>
<accession>A0A560J7A1</accession>
<protein>
    <submittedName>
        <fullName evidence="2">Uncharacterized protein</fullName>
    </submittedName>
</protein>
<dbReference type="AlphaFoldDB" id="A0A560J7A1"/>
<sequence>MARVVKIALLSTFPASAEVSTADGPQAAVIFVSGS</sequence>
<feature type="signal peptide" evidence="1">
    <location>
        <begin position="1"/>
        <end position="17"/>
    </location>
</feature>
<dbReference type="EMBL" id="VITW01000001">
    <property type="protein sequence ID" value="TWB84114.1"/>
    <property type="molecule type" value="Genomic_DNA"/>
</dbReference>
<keyword evidence="3" id="KW-1185">Reference proteome</keyword>
<comment type="caution">
    <text evidence="2">The sequence shown here is derived from an EMBL/GenBank/DDBJ whole genome shotgun (WGS) entry which is preliminary data.</text>
</comment>
<evidence type="ECO:0000313" key="2">
    <source>
        <dbReference type="EMBL" id="TWB84114.1"/>
    </source>
</evidence>
<keyword evidence="1" id="KW-0732">Signal</keyword>